<dbReference type="InterPro" id="IPR035396">
    <property type="entry name" value="Bac_rhamnosid6H"/>
</dbReference>
<dbReference type="Pfam" id="PF17390">
    <property type="entry name" value="Bac_rhamnosid_C"/>
    <property type="match status" value="1"/>
</dbReference>
<dbReference type="Pfam" id="PF25788">
    <property type="entry name" value="Ig_Rha78A_N"/>
    <property type="match status" value="1"/>
</dbReference>
<organism evidence="9 10">
    <name type="scientific">Pedobacter africanus</name>
    <dbReference type="NCBI Taxonomy" id="151894"/>
    <lineage>
        <taxon>Bacteria</taxon>
        <taxon>Pseudomonadati</taxon>
        <taxon>Bacteroidota</taxon>
        <taxon>Sphingobacteriia</taxon>
        <taxon>Sphingobacteriales</taxon>
        <taxon>Sphingobacteriaceae</taxon>
        <taxon>Pedobacter</taxon>
    </lineage>
</organism>
<dbReference type="PIRSF" id="PIRSF010631">
    <property type="entry name" value="A-rhamnsds"/>
    <property type="match status" value="1"/>
</dbReference>
<evidence type="ECO:0000256" key="2">
    <source>
        <dbReference type="ARBA" id="ARBA00012652"/>
    </source>
</evidence>
<dbReference type="PROSITE" id="PS51257">
    <property type="entry name" value="PROKAR_LIPOPROTEIN"/>
    <property type="match status" value="1"/>
</dbReference>
<name>A0A1W1YTK4_9SPHI</name>
<dbReference type="EC" id="3.2.1.40" evidence="2"/>
<dbReference type="OrthoDB" id="9766741at2"/>
<dbReference type="InterPro" id="IPR008902">
    <property type="entry name" value="Rhamnosid_concanavalin"/>
</dbReference>
<dbReference type="PANTHER" id="PTHR33307:SF6">
    <property type="entry name" value="ALPHA-RHAMNOSIDASE (EUROFUNG)-RELATED"/>
    <property type="match status" value="1"/>
</dbReference>
<evidence type="ECO:0000259" key="6">
    <source>
        <dbReference type="Pfam" id="PF08531"/>
    </source>
</evidence>
<dbReference type="Gene3D" id="2.60.420.10">
    <property type="entry name" value="Maltose phosphorylase, domain 3"/>
    <property type="match status" value="1"/>
</dbReference>
<dbReference type="GO" id="GO:0030596">
    <property type="term" value="F:alpha-L-rhamnosidase activity"/>
    <property type="evidence" value="ECO:0007669"/>
    <property type="project" value="UniProtKB-EC"/>
</dbReference>
<evidence type="ECO:0000256" key="4">
    <source>
        <dbReference type="SAM" id="SignalP"/>
    </source>
</evidence>
<feature type="domain" description="Alpha-L-rhamnosidase concanavalin-like" evidence="5">
    <location>
        <begin position="363"/>
        <end position="461"/>
    </location>
</feature>
<keyword evidence="3" id="KW-0378">Hydrolase</keyword>
<evidence type="ECO:0000259" key="8">
    <source>
        <dbReference type="Pfam" id="PF17390"/>
    </source>
</evidence>
<dbReference type="InterPro" id="IPR016007">
    <property type="entry name" value="Alpha_rhamnosid"/>
</dbReference>
<dbReference type="AlphaFoldDB" id="A0A1W1YTK4"/>
<protein>
    <recommendedName>
        <fullName evidence="2">alpha-L-rhamnosidase</fullName>
        <ecNumber evidence="2">3.2.1.40</ecNumber>
    </recommendedName>
</protein>
<accession>A0A1W1YTK4</accession>
<dbReference type="EMBL" id="FWXT01000001">
    <property type="protein sequence ID" value="SMC39545.1"/>
    <property type="molecule type" value="Genomic_DNA"/>
</dbReference>
<dbReference type="Gene3D" id="2.60.40.10">
    <property type="entry name" value="Immunoglobulins"/>
    <property type="match status" value="1"/>
</dbReference>
<dbReference type="Proteomes" id="UP000192756">
    <property type="component" value="Unassembled WGS sequence"/>
</dbReference>
<dbReference type="Pfam" id="PF05592">
    <property type="entry name" value="Bac_rhamnosid"/>
    <property type="match status" value="1"/>
</dbReference>
<evidence type="ECO:0000313" key="10">
    <source>
        <dbReference type="Proteomes" id="UP000192756"/>
    </source>
</evidence>
<reference evidence="10" key="1">
    <citation type="submission" date="2017-04" db="EMBL/GenBank/DDBJ databases">
        <authorList>
            <person name="Varghese N."/>
            <person name="Submissions S."/>
        </authorList>
    </citation>
    <scope>NUCLEOTIDE SEQUENCE [LARGE SCALE GENOMIC DNA]</scope>
    <source>
        <strain evidence="10">DSM 12126</strain>
    </source>
</reference>
<dbReference type="InterPro" id="IPR013737">
    <property type="entry name" value="Bac_rhamnosid_N"/>
</dbReference>
<dbReference type="STRING" id="151894.SAMN04488524_0149"/>
<dbReference type="PANTHER" id="PTHR33307">
    <property type="entry name" value="ALPHA-RHAMNOSIDASE (EUROFUNG)"/>
    <property type="match status" value="1"/>
</dbReference>
<evidence type="ECO:0000259" key="7">
    <source>
        <dbReference type="Pfam" id="PF17389"/>
    </source>
</evidence>
<dbReference type="RefSeq" id="WP_084236461.1">
    <property type="nucleotide sequence ID" value="NZ_FWXT01000001.1"/>
</dbReference>
<gene>
    <name evidence="9" type="ORF">SAMN04488524_0149</name>
</gene>
<keyword evidence="4" id="KW-0732">Signal</keyword>
<evidence type="ECO:0000256" key="1">
    <source>
        <dbReference type="ARBA" id="ARBA00001445"/>
    </source>
</evidence>
<dbReference type="InterPro" id="IPR035398">
    <property type="entry name" value="Bac_rhamnosid_C"/>
</dbReference>
<dbReference type="SUPFAM" id="SSF48208">
    <property type="entry name" value="Six-hairpin glycosidases"/>
    <property type="match status" value="1"/>
</dbReference>
<dbReference type="Pfam" id="PF17389">
    <property type="entry name" value="Bac_rhamnosid6H"/>
    <property type="match status" value="1"/>
</dbReference>
<feature type="chain" id="PRO_5012551683" description="alpha-L-rhamnosidase" evidence="4">
    <location>
        <begin position="23"/>
        <end position="922"/>
    </location>
</feature>
<dbReference type="InterPro" id="IPR012341">
    <property type="entry name" value="6hp_glycosidase-like_sf"/>
</dbReference>
<feature type="domain" description="Alpha-L-rhamnosidase six-hairpin glycosidase" evidence="7">
    <location>
        <begin position="467"/>
        <end position="812"/>
    </location>
</feature>
<comment type="catalytic activity">
    <reaction evidence="1">
        <text>Hydrolysis of terminal non-reducing alpha-L-rhamnose residues in alpha-L-rhamnosides.</text>
        <dbReference type="EC" id="3.2.1.40"/>
    </reaction>
</comment>
<evidence type="ECO:0000313" key="9">
    <source>
        <dbReference type="EMBL" id="SMC39545.1"/>
    </source>
</evidence>
<keyword evidence="10" id="KW-1185">Reference proteome</keyword>
<feature type="signal peptide" evidence="4">
    <location>
        <begin position="1"/>
        <end position="22"/>
    </location>
</feature>
<evidence type="ECO:0000259" key="5">
    <source>
        <dbReference type="Pfam" id="PF05592"/>
    </source>
</evidence>
<dbReference type="InterPro" id="IPR013783">
    <property type="entry name" value="Ig-like_fold"/>
</dbReference>
<dbReference type="Pfam" id="PF08531">
    <property type="entry name" value="Bac_rhamnosid_N"/>
    <property type="match status" value="1"/>
</dbReference>
<feature type="domain" description="Bacterial alpha-L-rhamnosidase N-terminal" evidence="6">
    <location>
        <begin position="184"/>
        <end position="352"/>
    </location>
</feature>
<proteinExistence type="predicted"/>
<evidence type="ECO:0000256" key="3">
    <source>
        <dbReference type="ARBA" id="ARBA00022801"/>
    </source>
</evidence>
<dbReference type="Gene3D" id="1.50.10.10">
    <property type="match status" value="1"/>
</dbReference>
<dbReference type="GO" id="GO:0005975">
    <property type="term" value="P:carbohydrate metabolic process"/>
    <property type="evidence" value="ECO:0007669"/>
    <property type="project" value="InterPro"/>
</dbReference>
<dbReference type="InterPro" id="IPR008928">
    <property type="entry name" value="6-hairpin_glycosidase_sf"/>
</dbReference>
<sequence length="922" mass="103689">MKLKINILLLVLLMISCTAVFAQVSLHNLRCELLQNPQGIDMPNPALSWELSSGAGGARGDYRERNIQQTAYQVLVASAPDLLTEGKADVWNSGKLSSSASIHIIYKGSALKSKNKYYWTVKVWTNKGDSVWSKPASWSMGLLHYKDWEGRWIGFDRFFANDKESEGRLSARYFRKEFTATRPVASATAYIMGMGLYELYIDGKKIGEQVLAPAPTDYTKNIKYNTLDVTTQLKQGKHAIGVILGNGRFFAMRQAKPYKVKTFGFPKLLMQLVIRYTDGSTTVIKTDDSWKGTADGPIMANNEYDGELYDARKEFKGWSEPGYEESKWLKAAYVQEPGGTYEAQLNEPVKVVKTIAPLTIVKRPGGKYILDFGQNFAGWVRFNVKGPRGTVVSLRFAESLQASGELFRTNLRDARATDTYILKGEGMETWAPRFTYQGFRYAELSGHPGTPKKSDFTGCLVFDDMQTTGSFESSNALLNQIFKNAWWGIASNYKGMPVDCPQRNERQPWLGDRTISAYGESFLFDNTALYKKWLGDIRYAQKEDGAIPDVAPAFWRYYSDNVSWPGTLLFVADMLYRQTGDLAVLQKNYPAAKKWLSYMQTRYMNEEGIISKDSYGDWCAPPLTAEAGKGVNADQKHPSALIATAYYYQLIKMMTTYSGLTGNEQDSTLYADLAIKLRKDFNRKFYNDQGYYGGNTLTDNLLPVYFGLVEEVNKTKVAREIARIIEEKNNGHLSTGVIGTNFLMRTLTSIGRADLAYRIATQKTYPSWGYMIENGATAIWELWNGDTAAPKMNSQNHVMMLGDLLIWYYENLAGIKAAAPGFKEIVMRPEMMKGLDSVNATYRSVYGMISSSWSRSSTSFKWEISIPANTTARISIPTKSAEHVTESGRSARKAKELKFIQMEGNRAVFELGSGDYSFTTEL</sequence>
<feature type="domain" description="Alpha-L-rhamnosidase C-terminal" evidence="8">
    <location>
        <begin position="814"/>
        <end position="888"/>
    </location>
</feature>
<dbReference type="Gene3D" id="2.60.120.260">
    <property type="entry name" value="Galactose-binding domain-like"/>
    <property type="match status" value="2"/>
</dbReference>